<dbReference type="GO" id="GO:0005886">
    <property type="term" value="C:plasma membrane"/>
    <property type="evidence" value="ECO:0007669"/>
    <property type="project" value="TreeGrafter"/>
</dbReference>
<feature type="transmembrane region" description="Helical" evidence="5">
    <location>
        <begin position="259"/>
        <end position="279"/>
    </location>
</feature>
<evidence type="ECO:0000313" key="7">
    <source>
        <dbReference type="EMBL" id="SFP73788.1"/>
    </source>
</evidence>
<evidence type="ECO:0000256" key="5">
    <source>
        <dbReference type="SAM" id="Phobius"/>
    </source>
</evidence>
<dbReference type="PANTHER" id="PTHR23508:SF10">
    <property type="entry name" value="CARBOXYLIC ACID TRANSPORTER PROTEIN HOMOLOG"/>
    <property type="match status" value="1"/>
</dbReference>
<keyword evidence="2 5" id="KW-0812">Transmembrane</keyword>
<feature type="transmembrane region" description="Helical" evidence="5">
    <location>
        <begin position="373"/>
        <end position="394"/>
    </location>
</feature>
<feature type="transmembrane region" description="Helical" evidence="5">
    <location>
        <begin position="309"/>
        <end position="329"/>
    </location>
</feature>
<evidence type="ECO:0000256" key="1">
    <source>
        <dbReference type="ARBA" id="ARBA00004141"/>
    </source>
</evidence>
<gene>
    <name evidence="7" type="ORF">SAMN05444277_101927</name>
</gene>
<dbReference type="InterPro" id="IPR020846">
    <property type="entry name" value="MFS_dom"/>
</dbReference>
<organism evidence="7 8">
    <name type="scientific">Parafilimonas terrae</name>
    <dbReference type="NCBI Taxonomy" id="1465490"/>
    <lineage>
        <taxon>Bacteria</taxon>
        <taxon>Pseudomonadati</taxon>
        <taxon>Bacteroidota</taxon>
        <taxon>Chitinophagia</taxon>
        <taxon>Chitinophagales</taxon>
        <taxon>Chitinophagaceae</taxon>
        <taxon>Parafilimonas</taxon>
    </lineage>
</organism>
<dbReference type="OrthoDB" id="9774156at2"/>
<dbReference type="EMBL" id="FOXQ01000001">
    <property type="protein sequence ID" value="SFP73788.1"/>
    <property type="molecule type" value="Genomic_DNA"/>
</dbReference>
<comment type="subcellular location">
    <subcellularLocation>
        <location evidence="1">Membrane</location>
        <topology evidence="1">Multi-pass membrane protein</topology>
    </subcellularLocation>
</comment>
<dbReference type="RefSeq" id="WP_090654969.1">
    <property type="nucleotide sequence ID" value="NZ_FOXQ01000001.1"/>
</dbReference>
<feature type="transmembrane region" description="Helical" evidence="5">
    <location>
        <begin position="218"/>
        <end position="239"/>
    </location>
</feature>
<dbReference type="SUPFAM" id="SSF103473">
    <property type="entry name" value="MFS general substrate transporter"/>
    <property type="match status" value="1"/>
</dbReference>
<dbReference type="GO" id="GO:0046943">
    <property type="term" value="F:carboxylic acid transmembrane transporter activity"/>
    <property type="evidence" value="ECO:0007669"/>
    <property type="project" value="TreeGrafter"/>
</dbReference>
<feature type="domain" description="Major facilitator superfamily (MFS) profile" evidence="6">
    <location>
        <begin position="13"/>
        <end position="399"/>
    </location>
</feature>
<feature type="transmembrane region" description="Helical" evidence="5">
    <location>
        <begin position="54"/>
        <end position="74"/>
    </location>
</feature>
<evidence type="ECO:0000259" key="6">
    <source>
        <dbReference type="PROSITE" id="PS50850"/>
    </source>
</evidence>
<dbReference type="AlphaFoldDB" id="A0A1I5SSX3"/>
<accession>A0A1I5SSX3</accession>
<dbReference type="Gene3D" id="1.20.1250.20">
    <property type="entry name" value="MFS general substrate transporter like domains"/>
    <property type="match status" value="2"/>
</dbReference>
<sequence>MKNKQQQSVFSFAVLVAALGYFVDIYDLLLFSIIRVPSLRSLGLNDDQIAKDGLFIINIQMLGLLIGGILWGILGDKKGRLKVLFTSIILYSLGNIANGFVQTVNQYALVRFISGIGLAGELGAGITLVTELLPKEKRGIATSFVAGIGLTGAVVAFFIKEMFPWRTCYFIGGGLGFLLLLLRVSVLESGMFKSIENKNISKGNFLMLFTNKTRLRKYITAIFIGLPTWYVIGILVTFSKEFGAHMNIQGAIDPGKSVMFAYAAISVGDILVGFVSKWLMSRKKALYVFYAITAIGIVWFFNLHNATPFHLYLVCALLGFGTGFWAIFVTMAAEQFGTNIRATVATTVPNMIRGSLNLVSIFFVWLQGSTGNYLTAGWITGIVVFIIGILSVVFTDETYHKDLDYTEGDIA</sequence>
<evidence type="ECO:0000256" key="2">
    <source>
        <dbReference type="ARBA" id="ARBA00022692"/>
    </source>
</evidence>
<evidence type="ECO:0000313" key="8">
    <source>
        <dbReference type="Proteomes" id="UP000199031"/>
    </source>
</evidence>
<dbReference type="STRING" id="1465490.SAMN05444277_101927"/>
<feature type="transmembrane region" description="Helical" evidence="5">
    <location>
        <begin position="140"/>
        <end position="159"/>
    </location>
</feature>
<feature type="transmembrane region" description="Helical" evidence="5">
    <location>
        <begin position="12"/>
        <end position="34"/>
    </location>
</feature>
<evidence type="ECO:0000256" key="3">
    <source>
        <dbReference type="ARBA" id="ARBA00022989"/>
    </source>
</evidence>
<feature type="transmembrane region" description="Helical" evidence="5">
    <location>
        <begin position="350"/>
        <end position="367"/>
    </location>
</feature>
<dbReference type="CDD" id="cd17316">
    <property type="entry name" value="MFS_SV2_like"/>
    <property type="match status" value="1"/>
</dbReference>
<reference evidence="7 8" key="1">
    <citation type="submission" date="2016-10" db="EMBL/GenBank/DDBJ databases">
        <authorList>
            <person name="de Groot N.N."/>
        </authorList>
    </citation>
    <scope>NUCLEOTIDE SEQUENCE [LARGE SCALE GENOMIC DNA]</scope>
    <source>
        <strain evidence="7 8">DSM 28286</strain>
    </source>
</reference>
<keyword evidence="3 5" id="KW-1133">Transmembrane helix</keyword>
<evidence type="ECO:0000256" key="4">
    <source>
        <dbReference type="ARBA" id="ARBA00023136"/>
    </source>
</evidence>
<proteinExistence type="predicted"/>
<dbReference type="PROSITE" id="PS50850">
    <property type="entry name" value="MFS"/>
    <property type="match status" value="1"/>
</dbReference>
<keyword evidence="4 5" id="KW-0472">Membrane</keyword>
<dbReference type="PANTHER" id="PTHR23508">
    <property type="entry name" value="CARBOXYLIC ACID TRANSPORTER PROTEIN HOMOLOG"/>
    <property type="match status" value="1"/>
</dbReference>
<keyword evidence="8" id="KW-1185">Reference proteome</keyword>
<dbReference type="InterPro" id="IPR011701">
    <property type="entry name" value="MFS"/>
</dbReference>
<dbReference type="InterPro" id="IPR036259">
    <property type="entry name" value="MFS_trans_sf"/>
</dbReference>
<name>A0A1I5SSX3_9BACT</name>
<feature type="transmembrane region" description="Helical" evidence="5">
    <location>
        <begin position="286"/>
        <end position="303"/>
    </location>
</feature>
<feature type="transmembrane region" description="Helical" evidence="5">
    <location>
        <begin position="107"/>
        <end position="128"/>
    </location>
</feature>
<feature type="transmembrane region" description="Helical" evidence="5">
    <location>
        <begin position="81"/>
        <end position="101"/>
    </location>
</feature>
<feature type="transmembrane region" description="Helical" evidence="5">
    <location>
        <begin position="171"/>
        <end position="192"/>
    </location>
</feature>
<dbReference type="Pfam" id="PF07690">
    <property type="entry name" value="MFS_1"/>
    <property type="match status" value="1"/>
</dbReference>
<dbReference type="Proteomes" id="UP000199031">
    <property type="component" value="Unassembled WGS sequence"/>
</dbReference>
<protein>
    <submittedName>
        <fullName evidence="7">Predicted arabinose efflux permease, MFS family</fullName>
    </submittedName>
</protein>